<feature type="domain" description="Flagellar basal body rod protein N-terminal" evidence="6">
    <location>
        <begin position="5"/>
        <end position="35"/>
    </location>
</feature>
<dbReference type="PROSITE" id="PS00588">
    <property type="entry name" value="FLAGELLA_BB_ROD"/>
    <property type="match status" value="1"/>
</dbReference>
<sequence length="413" mass="43464">MIGSLYSGISGLKAQTSAMAVIGDNIANVNTTGFKTSKVRFANVFNATLGQSRMQIGRGVTMAGLTSNWGSGTIENTNAVTDLAINGQGMFIVRDGMNNAQYYTRAGQFEFNNLNRLVTTDGFEVQGYAILQNGNRGAMGPITLPNGISEPSATEEITMAINLDSEAEVGTRFDTTVTVYDSLGNAVELNFIFERDGDGWQYYVDPSLGTATPSDAARNYLRFDAYGVLEAANDDDGGALENPVIEITGINLGGVDPLELTWNLLNDAGTASSGSVTGYAGSSVKTAQSQDGYPSGMLQGISIDDDGTFTALYSNGTMRPFAQIALADFASYEGLAKLGSNLFTASLASGQPIVTTPNSAGVGAIASSSLEMSNVDLAQEFVSLITTQRAFQANSKVITTSDEVLAELINIKR</sequence>
<keyword evidence="10" id="KW-0966">Cell projection</keyword>
<dbReference type="SUPFAM" id="SSF117143">
    <property type="entry name" value="Flagellar hook protein flgE"/>
    <property type="match status" value="1"/>
</dbReference>
<evidence type="ECO:0000256" key="2">
    <source>
        <dbReference type="ARBA" id="ARBA00009677"/>
    </source>
</evidence>
<dbReference type="RefSeq" id="WP_246908480.1">
    <property type="nucleotide sequence ID" value="NZ_JALJRB010000012.1"/>
</dbReference>
<dbReference type="PANTHER" id="PTHR30435">
    <property type="entry name" value="FLAGELLAR PROTEIN"/>
    <property type="match status" value="1"/>
</dbReference>
<proteinExistence type="inferred from homology"/>
<dbReference type="InterPro" id="IPR020013">
    <property type="entry name" value="Flagellar_FlgE/F/G"/>
</dbReference>
<dbReference type="InterPro" id="IPR053967">
    <property type="entry name" value="LlgE_F_G-like_D1"/>
</dbReference>
<dbReference type="Proteomes" id="UP001165427">
    <property type="component" value="Unassembled WGS sequence"/>
</dbReference>
<evidence type="ECO:0000259" key="9">
    <source>
        <dbReference type="Pfam" id="PF22692"/>
    </source>
</evidence>
<dbReference type="InterPro" id="IPR019776">
    <property type="entry name" value="Flagellar_basal_body_rod_CS"/>
</dbReference>
<keyword evidence="4 5" id="KW-0975">Bacterial flagellum</keyword>
<evidence type="ECO:0000313" key="10">
    <source>
        <dbReference type="EMBL" id="MCJ8501305.1"/>
    </source>
</evidence>
<organism evidence="10 11">
    <name type="scientific">Desulfatitalea alkaliphila</name>
    <dbReference type="NCBI Taxonomy" id="2929485"/>
    <lineage>
        <taxon>Bacteria</taxon>
        <taxon>Pseudomonadati</taxon>
        <taxon>Thermodesulfobacteriota</taxon>
        <taxon>Desulfobacteria</taxon>
        <taxon>Desulfobacterales</taxon>
        <taxon>Desulfosarcinaceae</taxon>
        <taxon>Desulfatitalea</taxon>
    </lineage>
</organism>
<keyword evidence="10" id="KW-0969">Cilium</keyword>
<dbReference type="InterPro" id="IPR010930">
    <property type="entry name" value="Flg_bb/hook_C_dom"/>
</dbReference>
<dbReference type="Gene3D" id="2.60.98.20">
    <property type="entry name" value="Flagellar hook protein FlgE"/>
    <property type="match status" value="1"/>
</dbReference>
<evidence type="ECO:0000256" key="1">
    <source>
        <dbReference type="ARBA" id="ARBA00004117"/>
    </source>
</evidence>
<evidence type="ECO:0000259" key="6">
    <source>
        <dbReference type="Pfam" id="PF00460"/>
    </source>
</evidence>
<evidence type="ECO:0000313" key="11">
    <source>
        <dbReference type="Proteomes" id="UP001165427"/>
    </source>
</evidence>
<dbReference type="Pfam" id="PF07559">
    <property type="entry name" value="FlgE_D2"/>
    <property type="match status" value="1"/>
</dbReference>
<dbReference type="GO" id="GO:0005829">
    <property type="term" value="C:cytosol"/>
    <property type="evidence" value="ECO:0007669"/>
    <property type="project" value="TreeGrafter"/>
</dbReference>
<dbReference type="GO" id="GO:0009424">
    <property type="term" value="C:bacterial-type flagellum hook"/>
    <property type="evidence" value="ECO:0007669"/>
    <property type="project" value="TreeGrafter"/>
</dbReference>
<dbReference type="Pfam" id="PF06429">
    <property type="entry name" value="Flg_bbr_C"/>
    <property type="match status" value="1"/>
</dbReference>
<feature type="domain" description="Flagellar basal-body/hook protein C-terminal" evidence="7">
    <location>
        <begin position="367"/>
        <end position="411"/>
    </location>
</feature>
<dbReference type="NCBIfam" id="TIGR03506">
    <property type="entry name" value="FlgEFG_subfam"/>
    <property type="match status" value="1"/>
</dbReference>
<dbReference type="AlphaFoldDB" id="A0AA41R5E2"/>
<gene>
    <name evidence="10" type="ORF">MRX98_12040</name>
</gene>
<dbReference type="PANTHER" id="PTHR30435:SF1">
    <property type="entry name" value="FLAGELLAR HOOK PROTEIN FLGE"/>
    <property type="match status" value="1"/>
</dbReference>
<dbReference type="Pfam" id="PF00460">
    <property type="entry name" value="Flg_bb_rod"/>
    <property type="match status" value="1"/>
</dbReference>
<dbReference type="InterPro" id="IPR011491">
    <property type="entry name" value="FlgE_D2"/>
</dbReference>
<dbReference type="InterPro" id="IPR037058">
    <property type="entry name" value="Falgellar_hook_FlgE_sf"/>
</dbReference>
<protein>
    <recommendedName>
        <fullName evidence="3 5">Flagellar hook protein FlgE</fullName>
    </recommendedName>
</protein>
<reference evidence="10" key="1">
    <citation type="submission" date="2022-04" db="EMBL/GenBank/DDBJ databases">
        <title>Desulfatitalea alkaliphila sp. nov., a novel anaerobic sulfate-reducing bacterium isolated from terrestrial mud volcano, Taman Peninsula, Russia.</title>
        <authorList>
            <person name="Khomyakova M.A."/>
            <person name="Merkel A.Y."/>
            <person name="Slobodkin A.I."/>
        </authorList>
    </citation>
    <scope>NUCLEOTIDE SEQUENCE</scope>
    <source>
        <strain evidence="10">M08but</strain>
    </source>
</reference>
<comment type="similarity">
    <text evidence="2 5">Belongs to the flagella basal body rod proteins family.</text>
</comment>
<dbReference type="Pfam" id="PF22692">
    <property type="entry name" value="LlgE_F_G_D1"/>
    <property type="match status" value="1"/>
</dbReference>
<dbReference type="GO" id="GO:0009425">
    <property type="term" value="C:bacterial-type flagellum basal body"/>
    <property type="evidence" value="ECO:0007669"/>
    <property type="project" value="UniProtKB-SubCell"/>
</dbReference>
<comment type="caution">
    <text evidence="10">The sequence shown here is derived from an EMBL/GenBank/DDBJ whole genome shotgun (WGS) entry which is preliminary data.</text>
</comment>
<feature type="domain" description="Flagellar hook protein FlgE/F/G-like D1" evidence="9">
    <location>
        <begin position="84"/>
        <end position="149"/>
    </location>
</feature>
<dbReference type="GO" id="GO:0071978">
    <property type="term" value="P:bacterial-type flagellum-dependent swarming motility"/>
    <property type="evidence" value="ECO:0007669"/>
    <property type="project" value="TreeGrafter"/>
</dbReference>
<evidence type="ECO:0000256" key="5">
    <source>
        <dbReference type="RuleBase" id="RU362116"/>
    </source>
</evidence>
<dbReference type="InterPro" id="IPR001444">
    <property type="entry name" value="Flag_bb_rod_N"/>
</dbReference>
<evidence type="ECO:0000259" key="8">
    <source>
        <dbReference type="Pfam" id="PF07559"/>
    </source>
</evidence>
<evidence type="ECO:0000256" key="3">
    <source>
        <dbReference type="ARBA" id="ARBA00019015"/>
    </source>
</evidence>
<dbReference type="EMBL" id="JALJRB010000012">
    <property type="protein sequence ID" value="MCJ8501305.1"/>
    <property type="molecule type" value="Genomic_DNA"/>
</dbReference>
<keyword evidence="11" id="KW-1185">Reference proteome</keyword>
<name>A0AA41R5E2_9BACT</name>
<keyword evidence="10" id="KW-0282">Flagellum</keyword>
<feature type="domain" description="Flagellar hook protein FlgE D2" evidence="8">
    <location>
        <begin position="164"/>
        <end position="293"/>
    </location>
</feature>
<comment type="function">
    <text evidence="5">A flexible structure which links the flagellar filament to the drive apparatus in the basal body.</text>
</comment>
<evidence type="ECO:0000259" key="7">
    <source>
        <dbReference type="Pfam" id="PF06429"/>
    </source>
</evidence>
<comment type="subcellular location">
    <subcellularLocation>
        <location evidence="1 5">Bacterial flagellum basal body</location>
    </subcellularLocation>
</comment>
<accession>A0AA41R5E2</accession>
<evidence type="ECO:0000256" key="4">
    <source>
        <dbReference type="ARBA" id="ARBA00023143"/>
    </source>
</evidence>
<dbReference type="InterPro" id="IPR037925">
    <property type="entry name" value="FlgE/F/G-like"/>
</dbReference>